<reference evidence="2 3" key="1">
    <citation type="submission" date="2020-05" db="EMBL/GenBank/DDBJ databases">
        <title>The draft genome sequence of Maribacter arenosus CAU 1321.</title>
        <authorList>
            <person name="Mu L."/>
        </authorList>
    </citation>
    <scope>NUCLEOTIDE SEQUENCE [LARGE SCALE GENOMIC DNA]</scope>
    <source>
        <strain evidence="2 3">CAU 1321</strain>
    </source>
</reference>
<dbReference type="EMBL" id="JABTCG010000003">
    <property type="protein sequence ID" value="MBD0851118.1"/>
    <property type="molecule type" value="Genomic_DNA"/>
</dbReference>
<evidence type="ECO:0000313" key="3">
    <source>
        <dbReference type="Proteomes" id="UP000598350"/>
    </source>
</evidence>
<organism evidence="2 3">
    <name type="scientific">Maribacter arenosus</name>
    <dbReference type="NCBI Taxonomy" id="1854708"/>
    <lineage>
        <taxon>Bacteria</taxon>
        <taxon>Pseudomonadati</taxon>
        <taxon>Bacteroidota</taxon>
        <taxon>Flavobacteriia</taxon>
        <taxon>Flavobacteriales</taxon>
        <taxon>Flavobacteriaceae</taxon>
        <taxon>Maribacter</taxon>
    </lineage>
</organism>
<evidence type="ECO:0000313" key="2">
    <source>
        <dbReference type="EMBL" id="MBD0851118.1"/>
    </source>
</evidence>
<proteinExistence type="predicted"/>
<name>A0ABR7VCM5_9FLAO</name>
<feature type="signal peptide" evidence="1">
    <location>
        <begin position="1"/>
        <end position="22"/>
    </location>
</feature>
<accession>A0ABR7VCM5</accession>
<dbReference type="Proteomes" id="UP000598350">
    <property type="component" value="Unassembled WGS sequence"/>
</dbReference>
<feature type="chain" id="PRO_5047366326" description="Cytochrome c domain-containing protein" evidence="1">
    <location>
        <begin position="23"/>
        <end position="126"/>
    </location>
</feature>
<gene>
    <name evidence="2" type="ORF">HPE63_10595</name>
</gene>
<comment type="caution">
    <text evidence="2">The sequence shown here is derived from an EMBL/GenBank/DDBJ whole genome shotgun (WGS) entry which is preliminary data.</text>
</comment>
<dbReference type="RefSeq" id="WP_188314236.1">
    <property type="nucleotide sequence ID" value="NZ_JABTCG010000003.1"/>
</dbReference>
<sequence>MKRLFKIVLVSSLSLFCFSCYYDELPEEQDLVVEIPDEVVVSFQDDVQPIFAQCISCHNGNVANPDLREGNSYNAIAESIIAGDADNSEFYKKLPGIDHPQDVGFILTSEELGIIKAWIDRGGENN</sequence>
<evidence type="ECO:0008006" key="4">
    <source>
        <dbReference type="Google" id="ProtNLM"/>
    </source>
</evidence>
<protein>
    <recommendedName>
        <fullName evidence="4">Cytochrome c domain-containing protein</fullName>
    </recommendedName>
</protein>
<keyword evidence="3" id="KW-1185">Reference proteome</keyword>
<evidence type="ECO:0000256" key="1">
    <source>
        <dbReference type="SAM" id="SignalP"/>
    </source>
</evidence>
<keyword evidence="1" id="KW-0732">Signal</keyword>